<gene>
    <name evidence="2" type="ORF">GCM10022279_00890</name>
</gene>
<dbReference type="Gene3D" id="3.30.70.2050">
    <property type="match status" value="1"/>
</dbReference>
<dbReference type="Pfam" id="PF05573">
    <property type="entry name" value="NosL"/>
    <property type="match status" value="1"/>
</dbReference>
<evidence type="ECO:0000313" key="3">
    <source>
        <dbReference type="Proteomes" id="UP001501627"/>
    </source>
</evidence>
<feature type="signal peptide" evidence="1">
    <location>
        <begin position="1"/>
        <end position="29"/>
    </location>
</feature>
<dbReference type="InterPro" id="IPR008719">
    <property type="entry name" value="N2O_reductase_NosL"/>
</dbReference>
<evidence type="ECO:0000313" key="2">
    <source>
        <dbReference type="EMBL" id="GAA3981074.1"/>
    </source>
</evidence>
<evidence type="ECO:0000256" key="1">
    <source>
        <dbReference type="SAM" id="SignalP"/>
    </source>
</evidence>
<dbReference type="PROSITE" id="PS51257">
    <property type="entry name" value="PROKAR_LIPOPROTEIN"/>
    <property type="match status" value="1"/>
</dbReference>
<keyword evidence="1" id="KW-0732">Signal</keyword>
<protein>
    <submittedName>
        <fullName evidence="2">Nitrous oxide reductase accessory protein NosL</fullName>
    </submittedName>
</protein>
<accession>A0ABP7QE73</accession>
<dbReference type="PANTHER" id="PTHR41247">
    <property type="entry name" value="HTH-TYPE TRANSCRIPTIONAL REPRESSOR YCNK"/>
    <property type="match status" value="1"/>
</dbReference>
<dbReference type="EMBL" id="BAABBP010000001">
    <property type="protein sequence ID" value="GAA3981074.1"/>
    <property type="molecule type" value="Genomic_DNA"/>
</dbReference>
<sequence length="183" mass="19630">MLTSYRQPWLRLAAALALALTLAACGSGASDVPPPPPSALTANATGHFCTMNLSEHIGPKGQIHLRDNKEIVWLSDVTQVFAFTLLPEEAKTITAIYVQDMARADAQGNPPDDAWIDARSAHYVIRSEFVGGMGAPDALPFADLEQARDFVARHGGEIVTFDTMPEDYVFGPQPQTPAKGPAS</sequence>
<organism evidence="2 3">
    <name type="scientific">Comamonas faecalis</name>
    <dbReference type="NCBI Taxonomy" id="1387849"/>
    <lineage>
        <taxon>Bacteria</taxon>
        <taxon>Pseudomonadati</taxon>
        <taxon>Pseudomonadota</taxon>
        <taxon>Betaproteobacteria</taxon>
        <taxon>Burkholderiales</taxon>
        <taxon>Comamonadaceae</taxon>
        <taxon>Comamonas</taxon>
    </lineage>
</organism>
<comment type="caution">
    <text evidence="2">The sequence shown here is derived from an EMBL/GenBank/DDBJ whole genome shotgun (WGS) entry which is preliminary data.</text>
</comment>
<proteinExistence type="predicted"/>
<feature type="chain" id="PRO_5046414761" evidence="1">
    <location>
        <begin position="30"/>
        <end position="183"/>
    </location>
</feature>
<keyword evidence="3" id="KW-1185">Reference proteome</keyword>
<dbReference type="Gene3D" id="3.30.70.2060">
    <property type="match status" value="1"/>
</dbReference>
<name>A0ABP7QE73_9BURK</name>
<reference evidence="3" key="1">
    <citation type="journal article" date="2019" name="Int. J. Syst. Evol. Microbiol.">
        <title>The Global Catalogue of Microorganisms (GCM) 10K type strain sequencing project: providing services to taxonomists for standard genome sequencing and annotation.</title>
        <authorList>
            <consortium name="The Broad Institute Genomics Platform"/>
            <consortium name="The Broad Institute Genome Sequencing Center for Infectious Disease"/>
            <person name="Wu L."/>
            <person name="Ma J."/>
        </authorList>
    </citation>
    <scope>NUCLEOTIDE SEQUENCE [LARGE SCALE GENOMIC DNA]</scope>
    <source>
        <strain evidence="3">JCM 17561</strain>
    </source>
</reference>
<dbReference type="RefSeq" id="WP_344867536.1">
    <property type="nucleotide sequence ID" value="NZ_BAABBP010000001.1"/>
</dbReference>
<dbReference type="PANTHER" id="PTHR41247:SF1">
    <property type="entry name" value="HTH-TYPE TRANSCRIPTIONAL REPRESSOR YCNK"/>
    <property type="match status" value="1"/>
</dbReference>
<dbReference type="Proteomes" id="UP001501627">
    <property type="component" value="Unassembled WGS sequence"/>
</dbReference>
<dbReference type="SUPFAM" id="SSF160387">
    <property type="entry name" value="NosL/MerB-like"/>
    <property type="match status" value="1"/>
</dbReference>